<accession>A0A1L2CVD5</accession>
<reference evidence="2" key="1">
    <citation type="submission" date="2016-01" db="EMBL/GenBank/DDBJ databases">
        <title>Isolation and Characterization of Enterobacteria phage CBB.</title>
        <authorList>
            <person name="Buttimer C.T.H."/>
            <person name="Hendrix H."/>
            <person name="Alexandre H."/>
            <person name="O'Mahony J."/>
            <person name="Lavigne R."/>
            <person name="Coffey A."/>
        </authorList>
    </citation>
    <scope>NUCLEOTIDE SEQUENCE [LARGE SCALE GENOMIC DNA]</scope>
</reference>
<dbReference type="EMBL" id="KU574722">
    <property type="protein sequence ID" value="AMM43992.1"/>
    <property type="molecule type" value="Genomic_DNA"/>
</dbReference>
<protein>
    <submittedName>
        <fullName evidence="1">Uncharacterized protein</fullName>
    </submittedName>
</protein>
<dbReference type="Proteomes" id="UP000223891">
    <property type="component" value="Segment"/>
</dbReference>
<proteinExistence type="predicted"/>
<keyword evidence="2" id="KW-1185">Reference proteome</keyword>
<sequence length="86" mass="9756">MSDKFILETRFCMVSSDVNSVGKMLGLEWNYVCGLVSEAGLYGEDGAGYTIVERDEYEFDSELDQIFDKIFADNPECNVIYILDDC</sequence>
<organism evidence="1 2">
    <name type="scientific">Pectobacterium phage vB_PcaM_CBB</name>
    <dbReference type="NCBI Taxonomy" id="2772511"/>
    <lineage>
        <taxon>Viruses</taxon>
        <taxon>Duplodnaviria</taxon>
        <taxon>Heunggongvirae</taxon>
        <taxon>Uroviricota</taxon>
        <taxon>Caudoviricetes</taxon>
        <taxon>Mimasvirus</taxon>
        <taxon>Mimasvirus CBB</taxon>
    </lineage>
</organism>
<name>A0A1L2CVD5_9CAUD</name>
<gene>
    <name evidence="1" type="ORF">CBB_429</name>
</gene>
<evidence type="ECO:0000313" key="2">
    <source>
        <dbReference type="Proteomes" id="UP000223891"/>
    </source>
</evidence>
<evidence type="ECO:0000313" key="1">
    <source>
        <dbReference type="EMBL" id="AMM43992.1"/>
    </source>
</evidence>